<organism evidence="2 3">
    <name type="scientific">Lysobacter daejeonensis GH1-9</name>
    <dbReference type="NCBI Taxonomy" id="1385517"/>
    <lineage>
        <taxon>Bacteria</taxon>
        <taxon>Pseudomonadati</taxon>
        <taxon>Pseudomonadota</taxon>
        <taxon>Gammaproteobacteria</taxon>
        <taxon>Lysobacterales</taxon>
        <taxon>Lysobacteraceae</taxon>
        <taxon>Aerolutibacter</taxon>
    </lineage>
</organism>
<dbReference type="AlphaFoldDB" id="A0A0A0EX51"/>
<name>A0A0A0EX51_9GAMM</name>
<dbReference type="EMBL" id="AVPU01000011">
    <property type="protein sequence ID" value="KGM54663.1"/>
    <property type="molecule type" value="Genomic_DNA"/>
</dbReference>
<reference evidence="2 3" key="1">
    <citation type="submission" date="2013-08" db="EMBL/GenBank/DDBJ databases">
        <title>Genome sequencing of Lysobacter.</title>
        <authorList>
            <person name="Zhang S."/>
            <person name="Wang G."/>
        </authorList>
    </citation>
    <scope>NUCLEOTIDE SEQUENCE [LARGE SCALE GENOMIC DNA]</scope>
    <source>
        <strain evidence="2 3">GH1-9</strain>
    </source>
</reference>
<dbReference type="STRING" id="1385517.N800_06695"/>
<dbReference type="RefSeq" id="WP_036136784.1">
    <property type="nucleotide sequence ID" value="NZ_AVPU01000011.1"/>
</dbReference>
<comment type="caution">
    <text evidence="2">The sequence shown here is derived from an EMBL/GenBank/DDBJ whole genome shotgun (WGS) entry which is preliminary data.</text>
</comment>
<evidence type="ECO:0000313" key="3">
    <source>
        <dbReference type="Proteomes" id="UP000029998"/>
    </source>
</evidence>
<proteinExistence type="predicted"/>
<gene>
    <name evidence="2" type="ORF">N800_06695</name>
</gene>
<evidence type="ECO:0000313" key="2">
    <source>
        <dbReference type="EMBL" id="KGM54663.1"/>
    </source>
</evidence>
<dbReference type="Proteomes" id="UP000029998">
    <property type="component" value="Unassembled WGS sequence"/>
</dbReference>
<sequence length="333" mass="36798">MRDGLQAHLRRAFQIDGIELGDRSWRAGIDEAARRFPVHASGGLQAFRVIEGAPWGKGDDGEPLRTYHLRATGSDKSLELIAIKAWQMLSGTVSREQGEHAIARARIEFARSQLHQTLLAVADAADGEAFQLLPSDDLLSMVATMDWSDGDQLARDPMRLRLPFHDAAKSFVNWCDRFGPAGLMCDFDEDVDLSLSQDGLEPAELMAGMALVLLDAAAVNAAEPRLSREILGAAMEVMRIAGLHLGWVMSNEAGRRASSESGKRGASSRHEASRRLKQWALEEAQGMQGAPREIARQLERRLPEHLVDVSADPQRLIYEALLHEQKSRKAPKR</sequence>
<evidence type="ECO:0000256" key="1">
    <source>
        <dbReference type="SAM" id="MobiDB-lite"/>
    </source>
</evidence>
<feature type="region of interest" description="Disordered" evidence="1">
    <location>
        <begin position="254"/>
        <end position="274"/>
    </location>
</feature>
<protein>
    <submittedName>
        <fullName evidence="2">Uncharacterized protein</fullName>
    </submittedName>
</protein>
<keyword evidence="3" id="KW-1185">Reference proteome</keyword>
<accession>A0A0A0EX51</accession>